<dbReference type="AlphaFoldDB" id="A0A8H8UHQ9"/>
<feature type="domain" description="Gfd2/YDR514C-like C-terminal" evidence="1">
    <location>
        <begin position="30"/>
        <end position="197"/>
    </location>
</feature>
<dbReference type="Proteomes" id="UP000443090">
    <property type="component" value="Unassembled WGS sequence"/>
</dbReference>
<dbReference type="InterPro" id="IPR040151">
    <property type="entry name" value="Gfd2/YDR514C-like"/>
</dbReference>
<dbReference type="GO" id="GO:0003676">
    <property type="term" value="F:nucleic acid binding"/>
    <property type="evidence" value="ECO:0007669"/>
    <property type="project" value="InterPro"/>
</dbReference>
<sequence length="297" mass="34631">MPKLPRTRRDIGNLQTLQSLLFPSSPVDLVFVAIDFEAPDYIINRFQQGCLDTQVGLAILDTRSLSATSKFTTFNFITREDAYFEKSAPFYHWGTAEKTPVTSMLSKINNCLRVYQDRSIVLVGHGVFTELRALKALGFDFQEHRVIAKLDTYLLAQDLQLGHFRLRNLLVELECRCNINFHNAGNDANYTLRALLLLAIKAIGAVESRETAERVRIFWWIAVEEVSSRKWQKCMRRKAAKIWTLEEQEEIRVKRREYRELYIVKDGLKEKRESEGVKYLDFGIHSFDFYWSQNFAI</sequence>
<dbReference type="Pfam" id="PF21762">
    <property type="entry name" value="DEDDh_C"/>
    <property type="match status" value="1"/>
</dbReference>
<dbReference type="SUPFAM" id="SSF53098">
    <property type="entry name" value="Ribonuclease H-like"/>
    <property type="match status" value="1"/>
</dbReference>
<dbReference type="PANTHER" id="PTHR28083:SF1">
    <property type="entry name" value="GOOD FOR FULL DBP5 ACTIVITY PROTEIN 2"/>
    <property type="match status" value="1"/>
</dbReference>
<dbReference type="EMBL" id="QGMI01000024">
    <property type="protein sequence ID" value="TVY49040.1"/>
    <property type="molecule type" value="Genomic_DNA"/>
</dbReference>
<comment type="caution">
    <text evidence="2">The sequence shown here is derived from an EMBL/GenBank/DDBJ whole genome shotgun (WGS) entry which is preliminary data.</text>
</comment>
<dbReference type="PANTHER" id="PTHR28083">
    <property type="entry name" value="GOOD FOR FULL DBP5 ACTIVITY PROTEIN 2"/>
    <property type="match status" value="1"/>
</dbReference>
<evidence type="ECO:0000313" key="2">
    <source>
        <dbReference type="EMBL" id="TVY49040.1"/>
    </source>
</evidence>
<dbReference type="OrthoDB" id="5953249at2759"/>
<evidence type="ECO:0000313" key="3">
    <source>
        <dbReference type="Proteomes" id="UP000443090"/>
    </source>
</evidence>
<organism evidence="2 3">
    <name type="scientific">Lachnellula occidentalis</name>
    <dbReference type="NCBI Taxonomy" id="215460"/>
    <lineage>
        <taxon>Eukaryota</taxon>
        <taxon>Fungi</taxon>
        <taxon>Dikarya</taxon>
        <taxon>Ascomycota</taxon>
        <taxon>Pezizomycotina</taxon>
        <taxon>Leotiomycetes</taxon>
        <taxon>Helotiales</taxon>
        <taxon>Lachnaceae</taxon>
        <taxon>Lachnellula</taxon>
    </lineage>
</organism>
<dbReference type="InterPro" id="IPR036397">
    <property type="entry name" value="RNaseH_sf"/>
</dbReference>
<dbReference type="InterPro" id="IPR048519">
    <property type="entry name" value="Gfd2/YDR514C-like_C"/>
</dbReference>
<dbReference type="Gene3D" id="3.30.420.10">
    <property type="entry name" value="Ribonuclease H-like superfamily/Ribonuclease H"/>
    <property type="match status" value="1"/>
</dbReference>
<dbReference type="InterPro" id="IPR012337">
    <property type="entry name" value="RNaseH-like_sf"/>
</dbReference>
<keyword evidence="3" id="KW-1185">Reference proteome</keyword>
<protein>
    <recommendedName>
        <fullName evidence="1">Gfd2/YDR514C-like C-terminal domain-containing protein</fullName>
    </recommendedName>
</protein>
<reference evidence="2 3" key="1">
    <citation type="submission" date="2018-05" db="EMBL/GenBank/DDBJ databases">
        <title>Genome sequencing and assembly of the regulated plant pathogen Lachnellula willkommii and related sister species for the development of diagnostic species identification markers.</title>
        <authorList>
            <person name="Giroux E."/>
            <person name="Bilodeau G."/>
        </authorList>
    </citation>
    <scope>NUCLEOTIDE SEQUENCE [LARGE SCALE GENOMIC DNA]</scope>
    <source>
        <strain evidence="2 3">CBS 160.35</strain>
    </source>
</reference>
<name>A0A8H8UHQ9_9HELO</name>
<accession>A0A8H8UHQ9</accession>
<proteinExistence type="predicted"/>
<gene>
    <name evidence="2" type="ORF">LOCC1_G001340</name>
</gene>
<evidence type="ECO:0000259" key="1">
    <source>
        <dbReference type="Pfam" id="PF21762"/>
    </source>
</evidence>